<reference evidence="2 3" key="1">
    <citation type="submission" date="2017-04" db="EMBL/GenBank/DDBJ databases">
        <title>Bacillus krulwichiae AM31D Genome sequencing and assembly.</title>
        <authorList>
            <person name="Krulwich T.A."/>
            <person name="Anastor L."/>
            <person name="Ehrlich R."/>
            <person name="Ehrlich G.D."/>
            <person name="Janto B."/>
        </authorList>
    </citation>
    <scope>NUCLEOTIDE SEQUENCE [LARGE SCALE GENOMIC DNA]</scope>
    <source>
        <strain evidence="2 3">AM31D</strain>
    </source>
</reference>
<organism evidence="2 3">
    <name type="scientific">Halalkalibacter krulwichiae</name>
    <dbReference type="NCBI Taxonomy" id="199441"/>
    <lineage>
        <taxon>Bacteria</taxon>
        <taxon>Bacillati</taxon>
        <taxon>Bacillota</taxon>
        <taxon>Bacilli</taxon>
        <taxon>Bacillales</taxon>
        <taxon>Bacillaceae</taxon>
        <taxon>Halalkalibacter</taxon>
    </lineage>
</organism>
<dbReference type="KEGG" id="bkw:BkAM31D_21700"/>
<dbReference type="STRING" id="199441.BkAM31D_21700"/>
<keyword evidence="1" id="KW-0472">Membrane</keyword>
<proteinExistence type="predicted"/>
<evidence type="ECO:0000256" key="1">
    <source>
        <dbReference type="SAM" id="Phobius"/>
    </source>
</evidence>
<feature type="transmembrane region" description="Helical" evidence="1">
    <location>
        <begin position="37"/>
        <end position="56"/>
    </location>
</feature>
<keyword evidence="1" id="KW-0812">Transmembrane</keyword>
<keyword evidence="1" id="KW-1133">Transmembrane helix</keyword>
<evidence type="ECO:0000313" key="3">
    <source>
        <dbReference type="Proteomes" id="UP000193006"/>
    </source>
</evidence>
<feature type="transmembrane region" description="Helical" evidence="1">
    <location>
        <begin position="7"/>
        <end position="31"/>
    </location>
</feature>
<sequence length="65" mass="7702">MKMSYLLGLLAPVILGIILISNFFGYSIYFFLGMIEWATKFILPWIILYWLIRLILSLEKKNTRT</sequence>
<protein>
    <submittedName>
        <fullName evidence="2">Uncharacterized protein</fullName>
    </submittedName>
</protein>
<evidence type="ECO:0000313" key="2">
    <source>
        <dbReference type="EMBL" id="ARK32257.1"/>
    </source>
</evidence>
<accession>A0A1X9MFM3</accession>
<dbReference type="RefSeq" id="WP_066158322.1">
    <property type="nucleotide sequence ID" value="NZ_CP020814.1"/>
</dbReference>
<dbReference type="EMBL" id="CP020814">
    <property type="protein sequence ID" value="ARK32257.1"/>
    <property type="molecule type" value="Genomic_DNA"/>
</dbReference>
<dbReference type="AlphaFoldDB" id="A0A1X9MFM3"/>
<name>A0A1X9MFM3_9BACI</name>
<keyword evidence="3" id="KW-1185">Reference proteome</keyword>
<gene>
    <name evidence="2" type="ORF">BkAM31D_21700</name>
</gene>
<dbReference type="Proteomes" id="UP000193006">
    <property type="component" value="Chromosome"/>
</dbReference>